<organism evidence="1 2">
    <name type="scientific">Ancylostoma caninum</name>
    <name type="common">Dog hookworm</name>
    <dbReference type="NCBI Taxonomy" id="29170"/>
    <lineage>
        <taxon>Eukaryota</taxon>
        <taxon>Metazoa</taxon>
        <taxon>Ecdysozoa</taxon>
        <taxon>Nematoda</taxon>
        <taxon>Chromadorea</taxon>
        <taxon>Rhabditida</taxon>
        <taxon>Rhabditina</taxon>
        <taxon>Rhabditomorpha</taxon>
        <taxon>Strongyloidea</taxon>
        <taxon>Ancylostomatidae</taxon>
        <taxon>Ancylostomatinae</taxon>
        <taxon>Ancylostoma</taxon>
    </lineage>
</organism>
<keyword evidence="2" id="KW-1185">Reference proteome</keyword>
<accession>A0A368GN50</accession>
<comment type="caution">
    <text evidence="1">The sequence shown here is derived from an EMBL/GenBank/DDBJ whole genome shotgun (WGS) entry which is preliminary data.</text>
</comment>
<dbReference type="Proteomes" id="UP000252519">
    <property type="component" value="Unassembled WGS sequence"/>
</dbReference>
<proteinExistence type="predicted"/>
<evidence type="ECO:0000313" key="1">
    <source>
        <dbReference type="EMBL" id="RCN45754.1"/>
    </source>
</evidence>
<reference evidence="1 2" key="1">
    <citation type="submission" date="2014-10" db="EMBL/GenBank/DDBJ databases">
        <title>Draft genome of the hookworm Ancylostoma caninum.</title>
        <authorList>
            <person name="Mitreva M."/>
        </authorList>
    </citation>
    <scope>NUCLEOTIDE SEQUENCE [LARGE SCALE GENOMIC DNA]</scope>
    <source>
        <strain evidence="1 2">Baltimore</strain>
    </source>
</reference>
<dbReference type="AlphaFoldDB" id="A0A368GN50"/>
<gene>
    <name evidence="1" type="ORF">ANCCAN_08204</name>
</gene>
<sequence length="115" mass="13142">MGNQWRKVGIEGVRSWRHGNDGHEIEPPADHLQQLALVLHENKMLLMLLPFFRAAAAQGEIISQRGSDHVLIVKVLLVVTCYEITMQREREAVALFKHARVMRRSADDPFNVGFE</sequence>
<protein>
    <submittedName>
        <fullName evidence="1">Uncharacterized protein</fullName>
    </submittedName>
</protein>
<name>A0A368GN50_ANCCA</name>
<dbReference type="EMBL" id="JOJR01000093">
    <property type="protein sequence ID" value="RCN45754.1"/>
    <property type="molecule type" value="Genomic_DNA"/>
</dbReference>
<evidence type="ECO:0000313" key="2">
    <source>
        <dbReference type="Proteomes" id="UP000252519"/>
    </source>
</evidence>